<sequence length="29" mass="3636">MSEGITKNTEHKIRYNCREFPQDFKIRFF</sequence>
<protein>
    <submittedName>
        <fullName evidence="1">Uncharacterized protein</fullName>
    </submittedName>
</protein>
<accession>A0A0K2V7Z7</accession>
<proteinExistence type="predicted"/>
<evidence type="ECO:0000313" key="1">
    <source>
        <dbReference type="EMBL" id="CDW46277.1"/>
    </source>
</evidence>
<organism evidence="1">
    <name type="scientific">Lepeophtheirus salmonis</name>
    <name type="common">Salmon louse</name>
    <name type="synonym">Caligus salmonis</name>
    <dbReference type="NCBI Taxonomy" id="72036"/>
    <lineage>
        <taxon>Eukaryota</taxon>
        <taxon>Metazoa</taxon>
        <taxon>Ecdysozoa</taxon>
        <taxon>Arthropoda</taxon>
        <taxon>Crustacea</taxon>
        <taxon>Multicrustacea</taxon>
        <taxon>Hexanauplia</taxon>
        <taxon>Copepoda</taxon>
        <taxon>Siphonostomatoida</taxon>
        <taxon>Caligidae</taxon>
        <taxon>Lepeophtheirus</taxon>
    </lineage>
</organism>
<name>A0A0K2V7Z7_LEPSM</name>
<dbReference type="EMBL" id="HACA01028916">
    <property type="protein sequence ID" value="CDW46277.1"/>
    <property type="molecule type" value="Transcribed_RNA"/>
</dbReference>
<dbReference type="AlphaFoldDB" id="A0A0K2V7Z7"/>
<reference evidence="1" key="1">
    <citation type="submission" date="2014-05" db="EMBL/GenBank/DDBJ databases">
        <authorList>
            <person name="Chronopoulou M."/>
        </authorList>
    </citation>
    <scope>NUCLEOTIDE SEQUENCE</scope>
    <source>
        <tissue evidence="1">Whole organism</tissue>
    </source>
</reference>